<accession>A0A2S6GRG4</accession>
<evidence type="ECO:0000256" key="1">
    <source>
        <dbReference type="SAM" id="SignalP"/>
    </source>
</evidence>
<sequence length="275" mass="29172">MRRAAALLGLSALVLAGCAKTEPAAVPPALPGTADPLLAAVGVKAAYQAETCGSVFDDPNSSQVVAWADVPAGGVTGEDLRKAGIRLGWQPQAAATGFDVFLLGPGDVKVALRSGKIRVERARCSIAGKGQELDVPGLRPELTDKQREELDSSDFRATVAAARGLFGQADPPVDEEVFPRSAKLEDAPRLALETCGDKVRGARWVNTTKGRLRDFPDPVDAKRAAVEFLKIDWEVDERPAQPDFLKAEHEGGTEVSVTFKQETTFTATGPCVLVN</sequence>
<keyword evidence="1" id="KW-0732">Signal</keyword>
<name>A0A2S6GRG4_9PSEU</name>
<dbReference type="EMBL" id="PTIX01000006">
    <property type="protein sequence ID" value="PPK67832.1"/>
    <property type="molecule type" value="Genomic_DNA"/>
</dbReference>
<protein>
    <recommendedName>
        <fullName evidence="4">Lipoprotein</fullName>
    </recommendedName>
</protein>
<gene>
    <name evidence="2" type="ORF">CLV40_10662</name>
</gene>
<dbReference type="RefSeq" id="WP_104479132.1">
    <property type="nucleotide sequence ID" value="NZ_CP154825.1"/>
</dbReference>
<organism evidence="2 3">
    <name type="scientific">Actinokineospora auranticolor</name>
    <dbReference type="NCBI Taxonomy" id="155976"/>
    <lineage>
        <taxon>Bacteria</taxon>
        <taxon>Bacillati</taxon>
        <taxon>Actinomycetota</taxon>
        <taxon>Actinomycetes</taxon>
        <taxon>Pseudonocardiales</taxon>
        <taxon>Pseudonocardiaceae</taxon>
        <taxon>Actinokineospora</taxon>
    </lineage>
</organism>
<evidence type="ECO:0008006" key="4">
    <source>
        <dbReference type="Google" id="ProtNLM"/>
    </source>
</evidence>
<dbReference type="AlphaFoldDB" id="A0A2S6GRG4"/>
<comment type="caution">
    <text evidence="2">The sequence shown here is derived from an EMBL/GenBank/DDBJ whole genome shotgun (WGS) entry which is preliminary data.</text>
</comment>
<keyword evidence="3" id="KW-1185">Reference proteome</keyword>
<feature type="chain" id="PRO_5039251880" description="Lipoprotein" evidence="1">
    <location>
        <begin position="20"/>
        <end position="275"/>
    </location>
</feature>
<proteinExistence type="predicted"/>
<reference evidence="2 3" key="1">
    <citation type="submission" date="2018-02" db="EMBL/GenBank/DDBJ databases">
        <title>Genomic Encyclopedia of Archaeal and Bacterial Type Strains, Phase II (KMG-II): from individual species to whole genera.</title>
        <authorList>
            <person name="Goeker M."/>
        </authorList>
    </citation>
    <scope>NUCLEOTIDE SEQUENCE [LARGE SCALE GENOMIC DNA]</scope>
    <source>
        <strain evidence="2 3">YU 961-1</strain>
    </source>
</reference>
<dbReference type="PROSITE" id="PS51257">
    <property type="entry name" value="PROKAR_LIPOPROTEIN"/>
    <property type="match status" value="1"/>
</dbReference>
<feature type="signal peptide" evidence="1">
    <location>
        <begin position="1"/>
        <end position="19"/>
    </location>
</feature>
<dbReference type="Proteomes" id="UP000239203">
    <property type="component" value="Unassembled WGS sequence"/>
</dbReference>
<dbReference type="OrthoDB" id="3694227at2"/>
<evidence type="ECO:0000313" key="3">
    <source>
        <dbReference type="Proteomes" id="UP000239203"/>
    </source>
</evidence>
<evidence type="ECO:0000313" key="2">
    <source>
        <dbReference type="EMBL" id="PPK67832.1"/>
    </source>
</evidence>